<keyword evidence="4" id="KW-1185">Reference proteome</keyword>
<keyword evidence="3" id="KW-0808">Transferase</keyword>
<keyword evidence="3" id="KW-0489">Methyltransferase</keyword>
<dbReference type="EMBL" id="BAABHJ010000009">
    <property type="protein sequence ID" value="GAA4609783.1"/>
    <property type="molecule type" value="Genomic_DNA"/>
</dbReference>
<sequence length="252" mass="26839">MTRAARRGSYGVDAPYVLFGLACGAVGLVFAGIGVGIGFGAPLAAVCYVLAAVMAVGFALYLNATRRGKFQVWSEILDEVALRGDERLLDLGCGRGAVLLMAAERLTTGRAVGVDLWRTVDQSGNAMDVTERNSVAEGVRDRVELRTGDMTELPFGDGEFDVVVSNVAVHNIKSAEGRARAIDEAVRVLRPGGRLFIADIVAAADYRRRLTELGAADVETRPLGWRMWWGGPWMGTRLVTAAKADDPGASAP</sequence>
<evidence type="ECO:0000259" key="2">
    <source>
        <dbReference type="Pfam" id="PF08241"/>
    </source>
</evidence>
<evidence type="ECO:0000313" key="4">
    <source>
        <dbReference type="Proteomes" id="UP001500212"/>
    </source>
</evidence>
<dbReference type="PANTHER" id="PTHR45277">
    <property type="entry name" value="EXPRESSED PROTEIN"/>
    <property type="match status" value="1"/>
</dbReference>
<accession>A0ABP8TN59</accession>
<dbReference type="InterPro" id="IPR029063">
    <property type="entry name" value="SAM-dependent_MTases_sf"/>
</dbReference>
<name>A0ABP8TN59_9ACTN</name>
<dbReference type="Proteomes" id="UP001500212">
    <property type="component" value="Unassembled WGS sequence"/>
</dbReference>
<dbReference type="Pfam" id="PF08241">
    <property type="entry name" value="Methyltransf_11"/>
    <property type="match status" value="1"/>
</dbReference>
<dbReference type="GO" id="GO:0032259">
    <property type="term" value="P:methylation"/>
    <property type="evidence" value="ECO:0007669"/>
    <property type="project" value="UniProtKB-KW"/>
</dbReference>
<evidence type="ECO:0000256" key="1">
    <source>
        <dbReference type="SAM" id="Phobius"/>
    </source>
</evidence>
<comment type="caution">
    <text evidence="3">The sequence shown here is derived from an EMBL/GenBank/DDBJ whole genome shotgun (WGS) entry which is preliminary data.</text>
</comment>
<reference evidence="4" key="1">
    <citation type="journal article" date="2019" name="Int. J. Syst. Evol. Microbiol.">
        <title>The Global Catalogue of Microorganisms (GCM) 10K type strain sequencing project: providing services to taxonomists for standard genome sequencing and annotation.</title>
        <authorList>
            <consortium name="The Broad Institute Genomics Platform"/>
            <consortium name="The Broad Institute Genome Sequencing Center for Infectious Disease"/>
            <person name="Wu L."/>
            <person name="Ma J."/>
        </authorList>
    </citation>
    <scope>NUCLEOTIDE SEQUENCE [LARGE SCALE GENOMIC DNA]</scope>
    <source>
        <strain evidence="4">JCM 17938</strain>
    </source>
</reference>
<protein>
    <submittedName>
        <fullName evidence="3">Class I SAM-dependent methyltransferase</fullName>
    </submittedName>
</protein>
<evidence type="ECO:0000313" key="3">
    <source>
        <dbReference type="EMBL" id="GAA4609783.1"/>
    </source>
</evidence>
<keyword evidence="1" id="KW-0472">Membrane</keyword>
<dbReference type="GO" id="GO:0008168">
    <property type="term" value="F:methyltransferase activity"/>
    <property type="evidence" value="ECO:0007669"/>
    <property type="project" value="UniProtKB-KW"/>
</dbReference>
<dbReference type="InterPro" id="IPR013216">
    <property type="entry name" value="Methyltransf_11"/>
</dbReference>
<organism evidence="3 4">
    <name type="scientific">Actinoallomurus liliacearum</name>
    <dbReference type="NCBI Taxonomy" id="1080073"/>
    <lineage>
        <taxon>Bacteria</taxon>
        <taxon>Bacillati</taxon>
        <taxon>Actinomycetota</taxon>
        <taxon>Actinomycetes</taxon>
        <taxon>Streptosporangiales</taxon>
        <taxon>Thermomonosporaceae</taxon>
        <taxon>Actinoallomurus</taxon>
    </lineage>
</organism>
<keyword evidence="1" id="KW-0812">Transmembrane</keyword>
<feature type="transmembrane region" description="Helical" evidence="1">
    <location>
        <begin position="16"/>
        <end position="37"/>
    </location>
</feature>
<gene>
    <name evidence="3" type="ORF">GCM10023195_39720</name>
</gene>
<dbReference type="PANTHER" id="PTHR45277:SF1">
    <property type="entry name" value="EXPRESSED PROTEIN"/>
    <property type="match status" value="1"/>
</dbReference>
<feature type="domain" description="Methyltransferase type 11" evidence="2">
    <location>
        <begin position="89"/>
        <end position="197"/>
    </location>
</feature>
<dbReference type="SUPFAM" id="SSF53335">
    <property type="entry name" value="S-adenosyl-L-methionine-dependent methyltransferases"/>
    <property type="match status" value="1"/>
</dbReference>
<proteinExistence type="predicted"/>
<keyword evidence="1" id="KW-1133">Transmembrane helix</keyword>
<dbReference type="CDD" id="cd02440">
    <property type="entry name" value="AdoMet_MTases"/>
    <property type="match status" value="1"/>
</dbReference>
<dbReference type="RefSeq" id="WP_345356069.1">
    <property type="nucleotide sequence ID" value="NZ_BAABHJ010000009.1"/>
</dbReference>
<dbReference type="Gene3D" id="3.40.50.150">
    <property type="entry name" value="Vaccinia Virus protein VP39"/>
    <property type="match status" value="1"/>
</dbReference>
<feature type="transmembrane region" description="Helical" evidence="1">
    <location>
        <begin position="43"/>
        <end position="62"/>
    </location>
</feature>